<sequence length="148" mass="16099">MAGGGKHTLTPKTIIHQKFGVFKMKNDSEQSAAELDLKKFLPAEHPLGAHFRATLRRDVVLKLSNPSVESDPFLVISCVMKTAAKLSDFIVASPHELVDSSDRYYLDSIAERLSLKDGSQVMISSVWSIKESSSSTLVDFGCGSGSLL</sequence>
<dbReference type="Pfam" id="PF21224">
    <property type="entry name" value="Hen1_LCD"/>
    <property type="match status" value="1"/>
</dbReference>
<name>A0A398AZB2_BRACM</name>
<accession>A0A398AZB2</accession>
<dbReference type="Proteomes" id="UP000264353">
    <property type="component" value="Chromosome A1"/>
</dbReference>
<reference evidence="1 2" key="1">
    <citation type="submission" date="2018-06" db="EMBL/GenBank/DDBJ databases">
        <title>WGS assembly of Brassica rapa FPsc.</title>
        <authorList>
            <person name="Bowman J."/>
            <person name="Kohchi T."/>
            <person name="Yamato K."/>
            <person name="Jenkins J."/>
            <person name="Shu S."/>
            <person name="Ishizaki K."/>
            <person name="Yamaoka S."/>
            <person name="Nishihama R."/>
            <person name="Nakamura Y."/>
            <person name="Berger F."/>
            <person name="Adam C."/>
            <person name="Aki S."/>
            <person name="Althoff F."/>
            <person name="Araki T."/>
            <person name="Arteaga-Vazquez M."/>
            <person name="Balasubrmanian S."/>
            <person name="Bauer D."/>
            <person name="Boehm C."/>
            <person name="Briginshaw L."/>
            <person name="Caballero-Perez J."/>
            <person name="Catarino B."/>
            <person name="Chen F."/>
            <person name="Chiyoda S."/>
            <person name="Chovatia M."/>
            <person name="Davies K."/>
            <person name="Delmans M."/>
            <person name="Demura T."/>
            <person name="Dierschke T."/>
            <person name="Dolan L."/>
            <person name="Dorantes-Acosta A."/>
            <person name="Eklund D."/>
            <person name="Florent S."/>
            <person name="Flores-Sandoval E."/>
            <person name="Fujiyama A."/>
            <person name="Fukuzawa H."/>
            <person name="Galik B."/>
            <person name="Grimanelli D."/>
            <person name="Grimwood J."/>
            <person name="Grossniklaus U."/>
            <person name="Hamada T."/>
            <person name="Haseloff J."/>
            <person name="Hetherington A."/>
            <person name="Higo A."/>
            <person name="Hirakawa Y."/>
            <person name="Hundley H."/>
            <person name="Ikeda Y."/>
            <person name="Inoue K."/>
            <person name="Inoue S."/>
            <person name="Ishida S."/>
            <person name="Jia Q."/>
            <person name="Kakita M."/>
            <person name="Kanazawa T."/>
            <person name="Kawai Y."/>
            <person name="Kawashima T."/>
            <person name="Kennedy M."/>
            <person name="Kinose K."/>
            <person name="Kinoshita T."/>
            <person name="Kohara Y."/>
            <person name="Koide E."/>
            <person name="Komatsu K."/>
            <person name="Kopischke S."/>
            <person name="Kubo M."/>
            <person name="Kyozuka J."/>
            <person name="Lagercrantz U."/>
            <person name="Lin S."/>
            <person name="Lindquist E."/>
            <person name="Lipzen A."/>
            <person name="Lu C."/>
            <person name="Luna E."/>
            <person name="Martienssen R."/>
            <person name="Minamino N."/>
            <person name="Mizutani M."/>
            <person name="Mizutani M."/>
            <person name="Mochizuki N."/>
            <person name="Monte I."/>
            <person name="Mosher R."/>
            <person name="Nagasaki H."/>
            <person name="Nakagami H."/>
            <person name="Naramoto S."/>
            <person name="Nishitani K."/>
            <person name="Ohtani M."/>
            <person name="Okamoto T."/>
            <person name="Okumura M."/>
            <person name="Phillips J."/>
            <person name="Pollak B."/>
            <person name="Reinders A."/>
            <person name="Roevekamp M."/>
            <person name="Sano R."/>
            <person name="Sawa S."/>
            <person name="Schmid M."/>
            <person name="Shirakawa M."/>
            <person name="Solano R."/>
            <person name="Spunde A."/>
            <person name="Suetsugu N."/>
            <person name="Sugano S."/>
            <person name="Sugiyama A."/>
            <person name="Sun R."/>
            <person name="Suzuki Y."/>
            <person name="Takenaka M."/>
            <person name="Takezawa D."/>
            <person name="Tomogane H."/>
            <person name="Tsuzuki M."/>
            <person name="Ueda T."/>
            <person name="Umeda M."/>
            <person name="Ward J."/>
            <person name="Watanabe Y."/>
            <person name="Yazaki K."/>
            <person name="Yokoyama R."/>
            <person name="Yoshitake Y."/>
            <person name="Yotsui I."/>
            <person name="Zachgo S."/>
            <person name="Schmutz J."/>
        </authorList>
    </citation>
    <scope>NUCLEOTIDE SEQUENCE [LARGE SCALE GENOMIC DNA]</scope>
    <source>
        <strain evidence="2">cv. B-3</strain>
    </source>
</reference>
<organism evidence="1 2">
    <name type="scientific">Brassica campestris</name>
    <name type="common">Field mustard</name>
    <dbReference type="NCBI Taxonomy" id="3711"/>
    <lineage>
        <taxon>Eukaryota</taxon>
        <taxon>Viridiplantae</taxon>
        <taxon>Streptophyta</taxon>
        <taxon>Embryophyta</taxon>
        <taxon>Tracheophyta</taxon>
        <taxon>Spermatophyta</taxon>
        <taxon>Magnoliopsida</taxon>
        <taxon>eudicotyledons</taxon>
        <taxon>Gunneridae</taxon>
        <taxon>Pentapetalae</taxon>
        <taxon>rosids</taxon>
        <taxon>malvids</taxon>
        <taxon>Brassicales</taxon>
        <taxon>Brassicaceae</taxon>
        <taxon>Brassiceae</taxon>
        <taxon>Brassica</taxon>
    </lineage>
</organism>
<dbReference type="EMBL" id="CM010628">
    <property type="protein sequence ID" value="RID80836.1"/>
    <property type="molecule type" value="Genomic_DNA"/>
</dbReference>
<dbReference type="AlphaFoldDB" id="A0A398AZB2"/>
<protein>
    <submittedName>
        <fullName evidence="1">Uncharacterized protein</fullName>
    </submittedName>
</protein>
<proteinExistence type="predicted"/>
<evidence type="ECO:0000313" key="2">
    <source>
        <dbReference type="Proteomes" id="UP000264353"/>
    </source>
</evidence>
<evidence type="ECO:0000313" key="1">
    <source>
        <dbReference type="EMBL" id="RID80836.1"/>
    </source>
</evidence>
<gene>
    <name evidence="1" type="ORF">BRARA_A03471</name>
</gene>